<sequence>MWGENPLLSGEARRGYRAFLRDEETRARIDGALALPQGACRAGRPMAHRPGAGS</sequence>
<organism evidence="1 2">
    <name type="scientific">Streptomyces avidinii</name>
    <dbReference type="NCBI Taxonomy" id="1895"/>
    <lineage>
        <taxon>Bacteria</taxon>
        <taxon>Bacillati</taxon>
        <taxon>Actinomycetota</taxon>
        <taxon>Actinomycetes</taxon>
        <taxon>Kitasatosporales</taxon>
        <taxon>Streptomycetaceae</taxon>
        <taxon>Streptomyces</taxon>
    </lineage>
</organism>
<comment type="caution">
    <text evidence="1">The sequence shown here is derived from an EMBL/GenBank/DDBJ whole genome shotgun (WGS) entry which is preliminary data.</text>
</comment>
<accession>A0ABS4L5E0</accession>
<evidence type="ECO:0000313" key="2">
    <source>
        <dbReference type="Proteomes" id="UP001519310"/>
    </source>
</evidence>
<reference evidence="1 2" key="1">
    <citation type="submission" date="2021-03" db="EMBL/GenBank/DDBJ databases">
        <title>Genomic Encyclopedia of Type Strains, Phase IV (KMG-IV): sequencing the most valuable type-strain genomes for metagenomic binning, comparative biology and taxonomic classification.</title>
        <authorList>
            <person name="Goeker M."/>
        </authorList>
    </citation>
    <scope>NUCLEOTIDE SEQUENCE [LARGE SCALE GENOMIC DNA]</scope>
    <source>
        <strain evidence="1 2">DSM 40526</strain>
    </source>
</reference>
<name>A0ABS4L5E0_STRAV</name>
<gene>
    <name evidence="1" type="ORF">J2Z77_003107</name>
</gene>
<protein>
    <submittedName>
        <fullName evidence="1">Uncharacterized protein</fullName>
    </submittedName>
</protein>
<evidence type="ECO:0000313" key="1">
    <source>
        <dbReference type="EMBL" id="MBP2037307.1"/>
    </source>
</evidence>
<dbReference type="Proteomes" id="UP001519310">
    <property type="component" value="Unassembled WGS sequence"/>
</dbReference>
<dbReference type="EMBL" id="JAGGLQ010000004">
    <property type="protein sequence ID" value="MBP2037307.1"/>
    <property type="molecule type" value="Genomic_DNA"/>
</dbReference>
<keyword evidence="2" id="KW-1185">Reference proteome</keyword>
<proteinExistence type="predicted"/>